<name>A0ABY5LT87_9CYAN</name>
<keyword evidence="2" id="KW-1185">Reference proteome</keyword>
<evidence type="ECO:0000313" key="1">
    <source>
        <dbReference type="EMBL" id="UUO15206.1"/>
    </source>
</evidence>
<organism evidence="1 2">
    <name type="scientific">Dolichospermum heterosporum TAC447</name>
    <dbReference type="NCBI Taxonomy" id="747523"/>
    <lineage>
        <taxon>Bacteria</taxon>
        <taxon>Bacillati</taxon>
        <taxon>Cyanobacteriota</taxon>
        <taxon>Cyanophyceae</taxon>
        <taxon>Nostocales</taxon>
        <taxon>Aphanizomenonaceae</taxon>
        <taxon>Dolichospermum</taxon>
        <taxon>Dolichospermum heterosporum</taxon>
    </lineage>
</organism>
<reference evidence="1" key="1">
    <citation type="submission" date="2022-06" db="EMBL/GenBank/DDBJ databases">
        <title>Nostosin G and Spiroidesin B from the Cyanobacterium Dolichospermum sp. NIES-1697.</title>
        <authorList>
            <person name="Phan C.-S."/>
            <person name="Mehjabin J.J."/>
            <person name="Anas A.R.J."/>
            <person name="Hayasaka M."/>
            <person name="Onoki R."/>
            <person name="Wang J."/>
            <person name="Umezawa T."/>
            <person name="Washio K."/>
            <person name="Morikawa M."/>
            <person name="Okino T."/>
        </authorList>
    </citation>
    <scope>NUCLEOTIDE SEQUENCE</scope>
    <source>
        <strain evidence="1">NIES-1697</strain>
    </source>
</reference>
<dbReference type="RefSeq" id="WP_193962214.1">
    <property type="nucleotide sequence ID" value="NZ_CP099464.1"/>
</dbReference>
<sequence length="247" mass="29212">MDSQQLLNDELLEKRIEKFYGYGNYEGKYWFIGMEEAGDGSFKDTDQRINLWGKREQREIDDIAEYHIEMGWPQGFQTGAKLDVPVWRAIMRMVLTAKGKENINKEDIRDYQIKELGRKNKETCLLELLPLPSPSINNWIYAKHSKLPFLSDRDTYTKYCLEKRMNHISQRITEHQPKAVVFYGMGYEYYWRQITDVEFIKPSEDSLEDFFIGSNSQTVFVMAKFPRAIRNEYYHNIGKSIAAKLVE</sequence>
<dbReference type="EMBL" id="CP099464">
    <property type="protein sequence ID" value="UUO15206.1"/>
    <property type="molecule type" value="Genomic_DNA"/>
</dbReference>
<gene>
    <name evidence="1" type="ORF">NG743_24935</name>
</gene>
<accession>A0ABY5LT87</accession>
<dbReference type="Proteomes" id="UP001057561">
    <property type="component" value="Chromosome"/>
</dbReference>
<proteinExistence type="predicted"/>
<evidence type="ECO:0000313" key="2">
    <source>
        <dbReference type="Proteomes" id="UP001057561"/>
    </source>
</evidence>
<protein>
    <submittedName>
        <fullName evidence="1">Uncharacterized protein</fullName>
    </submittedName>
</protein>